<feature type="transmembrane region" description="Helical" evidence="6">
    <location>
        <begin position="20"/>
        <end position="39"/>
    </location>
</feature>
<keyword evidence="6" id="KW-1133">Transmembrane helix</keyword>
<feature type="domain" description="Amine oxidase" evidence="7">
    <location>
        <begin position="26"/>
        <end position="514"/>
    </location>
</feature>
<keyword evidence="9" id="KW-1185">Reference proteome</keyword>
<sequence length="547" mass="61719">MVRTGKRYRKSRADDHYDVIIVGSGIGGLCNAALLSLVGKKVCVLEQHYTAGGYTHSYERNGYEWDVGVHYIGEVHKPWSMIRRVFDLISDGKIEWAEMDPCYDRIFIGDDSYDFIAGKEPFINEMARRFPSEEDAIRRYVDLLYSVSRRIPKFFAGQALPKIAAWAYHKARRFLLPDYFFKTTREVLESLTQNQRLISVLTAQWGDYGLPPTTSSFMMHAMVAKHYITGGNYPVGGSWRIAEEIIPVIRRSGGEVFTYAQVVEVLVRSNRAYGVRLSNGDELQADAVVSDAGVIPTIKHLLPESVAAKGELLKKLESVALSASHLCLYAGFHGSPESLGMPKSNFWIYPSDDHDGNVARFMEDPSSSFPVTYVSFPSAKDPSWNARYPDRSTVEIIVPVNNQWFDKWAGSQWNKRGEDYLALKEQFSHRMLDELYKRLPQLEAALDFYELSTPLSTQWFQMNMGGEIYGVDHTVERFQQDWLHPVTPIKNFYLTGADVVTAGVGGALMGGVMTSFAMLGKEGYKLGRLLKRGPHSPQPQARVREAG</sequence>
<protein>
    <submittedName>
        <fullName evidence="8">Phytoene dehydrogenase and related protein</fullName>
    </submittedName>
</protein>
<keyword evidence="6" id="KW-0812">Transmembrane</keyword>
<dbReference type="Pfam" id="PF01593">
    <property type="entry name" value="Amino_oxidase"/>
    <property type="match status" value="1"/>
</dbReference>
<evidence type="ECO:0000313" key="8">
    <source>
        <dbReference type="EMBL" id="ABC28773.1"/>
    </source>
</evidence>
<accession>Q2SKQ1</accession>
<evidence type="ECO:0000256" key="4">
    <source>
        <dbReference type="ARBA" id="ARBA00022857"/>
    </source>
</evidence>
<keyword evidence="5" id="KW-0520">NAD</keyword>
<keyword evidence="1" id="KW-0285">Flavoprotein</keyword>
<gene>
    <name evidence="8" type="ordered locus">HCH_01940</name>
</gene>
<dbReference type="EMBL" id="CP000155">
    <property type="protein sequence ID" value="ABC28773.1"/>
    <property type="molecule type" value="Genomic_DNA"/>
</dbReference>
<dbReference type="OrthoDB" id="9774675at2"/>
<dbReference type="RefSeq" id="WP_011395844.1">
    <property type="nucleotide sequence ID" value="NC_007645.1"/>
</dbReference>
<dbReference type="SUPFAM" id="SSF51905">
    <property type="entry name" value="FAD/NAD(P)-binding domain"/>
    <property type="match status" value="1"/>
</dbReference>
<dbReference type="PANTHER" id="PTHR46091">
    <property type="entry name" value="BLR7054 PROTEIN"/>
    <property type="match status" value="1"/>
</dbReference>
<evidence type="ECO:0000259" key="7">
    <source>
        <dbReference type="Pfam" id="PF01593"/>
    </source>
</evidence>
<evidence type="ECO:0000256" key="2">
    <source>
        <dbReference type="ARBA" id="ARBA00022729"/>
    </source>
</evidence>
<dbReference type="Proteomes" id="UP000000238">
    <property type="component" value="Chromosome"/>
</dbReference>
<keyword evidence="6" id="KW-0472">Membrane</keyword>
<dbReference type="eggNOG" id="COG1233">
    <property type="taxonomic scope" value="Bacteria"/>
</dbReference>
<dbReference type="PANTHER" id="PTHR46091:SF3">
    <property type="entry name" value="AMINE OXIDASE DOMAIN-CONTAINING PROTEIN"/>
    <property type="match status" value="1"/>
</dbReference>
<dbReference type="Gene3D" id="3.50.50.60">
    <property type="entry name" value="FAD/NAD(P)-binding domain"/>
    <property type="match status" value="2"/>
</dbReference>
<organism evidence="8 9">
    <name type="scientific">Hahella chejuensis (strain KCTC 2396)</name>
    <dbReference type="NCBI Taxonomy" id="349521"/>
    <lineage>
        <taxon>Bacteria</taxon>
        <taxon>Pseudomonadati</taxon>
        <taxon>Pseudomonadota</taxon>
        <taxon>Gammaproteobacteria</taxon>
        <taxon>Oceanospirillales</taxon>
        <taxon>Hahellaceae</taxon>
        <taxon>Hahella</taxon>
    </lineage>
</organism>
<dbReference type="InterPro" id="IPR002937">
    <property type="entry name" value="Amino_oxidase"/>
</dbReference>
<keyword evidence="3" id="KW-0274">FAD</keyword>
<reference evidence="8 9" key="1">
    <citation type="journal article" date="2005" name="Nucleic Acids Res.">
        <title>Genomic blueprint of Hahella chejuensis, a marine microbe producing an algicidal agent.</title>
        <authorList>
            <person name="Jeong H."/>
            <person name="Yim J.H."/>
            <person name="Lee C."/>
            <person name="Choi S.-H."/>
            <person name="Park Y.K."/>
            <person name="Yoon S.H."/>
            <person name="Hur C.-G."/>
            <person name="Kang H.-Y."/>
            <person name="Kim D."/>
            <person name="Lee H.H."/>
            <person name="Park K.H."/>
            <person name="Park S.-H."/>
            <person name="Park H.-S."/>
            <person name="Lee H.K."/>
            <person name="Oh T.K."/>
            <person name="Kim J.F."/>
        </authorList>
    </citation>
    <scope>NUCLEOTIDE SEQUENCE [LARGE SCALE GENOMIC DNA]</scope>
    <source>
        <strain evidence="8 9">KCTC 2396</strain>
    </source>
</reference>
<keyword evidence="2" id="KW-0732">Signal</keyword>
<evidence type="ECO:0000256" key="3">
    <source>
        <dbReference type="ARBA" id="ARBA00022827"/>
    </source>
</evidence>
<evidence type="ECO:0000256" key="6">
    <source>
        <dbReference type="SAM" id="Phobius"/>
    </source>
</evidence>
<evidence type="ECO:0000313" key="9">
    <source>
        <dbReference type="Proteomes" id="UP000000238"/>
    </source>
</evidence>
<evidence type="ECO:0000256" key="5">
    <source>
        <dbReference type="ARBA" id="ARBA00023027"/>
    </source>
</evidence>
<dbReference type="STRING" id="349521.HCH_01940"/>
<dbReference type="InterPro" id="IPR036188">
    <property type="entry name" value="FAD/NAD-bd_sf"/>
</dbReference>
<keyword evidence="4" id="KW-0521">NADP</keyword>
<dbReference type="KEGG" id="hch:HCH_01940"/>
<proteinExistence type="predicted"/>
<evidence type="ECO:0000256" key="1">
    <source>
        <dbReference type="ARBA" id="ARBA00022630"/>
    </source>
</evidence>
<name>Q2SKQ1_HAHCH</name>
<dbReference type="HOGENOM" id="CLU_019722_1_0_6"/>
<dbReference type="InterPro" id="IPR052206">
    <property type="entry name" value="Retinol_saturase"/>
</dbReference>
<dbReference type="GO" id="GO:0016491">
    <property type="term" value="F:oxidoreductase activity"/>
    <property type="evidence" value="ECO:0007669"/>
    <property type="project" value="InterPro"/>
</dbReference>
<dbReference type="AlphaFoldDB" id="Q2SKQ1"/>